<gene>
    <name evidence="2" type="ORF">GGR06_002183</name>
</gene>
<proteinExistence type="predicted"/>
<dbReference type="RefSeq" id="WP_044161268.1">
    <property type="nucleotide sequence ID" value="NZ_JACIER010000008.1"/>
</dbReference>
<dbReference type="InterPro" id="IPR003731">
    <property type="entry name" value="Di-Nase_FeMo-co_biosynth"/>
</dbReference>
<protein>
    <submittedName>
        <fullName evidence="2">Fe-Mo cluster-binding NifX family protein</fullName>
    </submittedName>
</protein>
<keyword evidence="3" id="KW-1185">Reference proteome</keyword>
<accession>A0A840D0P6</accession>
<comment type="caution">
    <text evidence="2">The sequence shown here is derived from an EMBL/GenBank/DDBJ whole genome shotgun (WGS) entry which is preliminary data.</text>
</comment>
<feature type="domain" description="Dinitrogenase iron-molybdenum cofactor biosynthesis" evidence="1">
    <location>
        <begin position="11"/>
        <end position="92"/>
    </location>
</feature>
<dbReference type="PANTHER" id="PTHR33937">
    <property type="entry name" value="IRON-MOLYBDENUM PROTEIN-RELATED-RELATED"/>
    <property type="match status" value="1"/>
</dbReference>
<dbReference type="Pfam" id="PF02579">
    <property type="entry name" value="Nitro_FeMo-Co"/>
    <property type="match status" value="1"/>
</dbReference>
<dbReference type="InterPro" id="IPR036105">
    <property type="entry name" value="DiNase_FeMo-co_biosyn_sf"/>
</dbReference>
<evidence type="ECO:0000259" key="1">
    <source>
        <dbReference type="Pfam" id="PF02579"/>
    </source>
</evidence>
<organism evidence="2 3">
    <name type="scientific">Bacteroides reticulotermitis</name>
    <dbReference type="NCBI Taxonomy" id="1133319"/>
    <lineage>
        <taxon>Bacteria</taxon>
        <taxon>Pseudomonadati</taxon>
        <taxon>Bacteroidota</taxon>
        <taxon>Bacteroidia</taxon>
        <taxon>Bacteroidales</taxon>
        <taxon>Bacteroidaceae</taxon>
        <taxon>Bacteroides</taxon>
    </lineage>
</organism>
<name>A0A840D0P6_9BACE</name>
<dbReference type="AlphaFoldDB" id="A0A840D0P6"/>
<dbReference type="Gene3D" id="3.30.420.130">
    <property type="entry name" value="Dinitrogenase iron-molybdenum cofactor biosynthesis domain"/>
    <property type="match status" value="1"/>
</dbReference>
<dbReference type="EMBL" id="JACIER010000008">
    <property type="protein sequence ID" value="MBB4044389.1"/>
    <property type="molecule type" value="Genomic_DNA"/>
</dbReference>
<evidence type="ECO:0000313" key="3">
    <source>
        <dbReference type="Proteomes" id="UP000560658"/>
    </source>
</evidence>
<dbReference type="SUPFAM" id="SSF53146">
    <property type="entry name" value="Nitrogenase accessory factor-like"/>
    <property type="match status" value="1"/>
</dbReference>
<dbReference type="Proteomes" id="UP000560658">
    <property type="component" value="Unassembled WGS sequence"/>
</dbReference>
<dbReference type="PANTHER" id="PTHR33937:SF1">
    <property type="entry name" value="IRON-MOLIBDENUM COFACTOR PROCESSING PROTEIN"/>
    <property type="match status" value="1"/>
</dbReference>
<dbReference type="InterPro" id="IPR051840">
    <property type="entry name" value="NifX/NifY_domain"/>
</dbReference>
<reference evidence="2" key="1">
    <citation type="submission" date="2020-08" db="EMBL/GenBank/DDBJ databases">
        <title>Genomic Encyclopedia of Type Strains, Phase IV (KMG-IV): sequencing the most valuable type-strain genomes for metagenomic binning, comparative biology and taxonomic classification.</title>
        <authorList>
            <person name="Goeker M."/>
        </authorList>
    </citation>
    <scope>NUCLEOTIDE SEQUENCE [LARGE SCALE GENOMIC DNA]</scope>
    <source>
        <strain evidence="2">DSM 105720</strain>
    </source>
</reference>
<evidence type="ECO:0000313" key="2">
    <source>
        <dbReference type="EMBL" id="MBB4044389.1"/>
    </source>
</evidence>
<sequence length="115" mass="13144">MYRIAIASSNGENVDLHFAQAASFLIYEITKDGVDFIDDRPVVLPEKEHVHNEENMDAVIELLNDCVAVFVLKIGMRSSRQLYARGLKSFEVSYPLHHIFRTLVDNLQRGKIKVL</sequence>